<dbReference type="OrthoDB" id="9803111at2"/>
<dbReference type="RefSeq" id="WP_129442881.1">
    <property type="nucleotide sequence ID" value="NZ_CP035492.1"/>
</dbReference>
<dbReference type="InterPro" id="IPR051203">
    <property type="entry name" value="Polysaccharide_Synthase-Rel"/>
</dbReference>
<reference evidence="3 4" key="1">
    <citation type="submission" date="2019-01" db="EMBL/GenBank/DDBJ databases">
        <title>Genome sequencing of strain FW100M-2.</title>
        <authorList>
            <person name="Heo J."/>
            <person name="Kim S.-J."/>
            <person name="Kim J.-S."/>
            <person name="Hong S.-B."/>
            <person name="Kwon S.-W."/>
        </authorList>
    </citation>
    <scope>NUCLEOTIDE SEQUENCE [LARGE SCALE GENOMIC DNA]</scope>
    <source>
        <strain evidence="3 4">FW100M-2</strain>
    </source>
</reference>
<dbReference type="InterPro" id="IPR036291">
    <property type="entry name" value="NAD(P)-bd_dom_sf"/>
</dbReference>
<dbReference type="Gene3D" id="3.40.50.720">
    <property type="entry name" value="NAD(P)-binding Rossmann-like Domain"/>
    <property type="match status" value="1"/>
</dbReference>
<keyword evidence="4" id="KW-1185">Reference proteome</keyword>
<dbReference type="PANTHER" id="PTHR43318:SF2">
    <property type="entry name" value="UDP-N-ACETYLGLUCOSAMINE 4,6-DEHYDRATASE (INVERTING)"/>
    <property type="match status" value="1"/>
</dbReference>
<comment type="similarity">
    <text evidence="1">Belongs to the polysaccharide synthase family.</text>
</comment>
<dbReference type="KEGG" id="pprt:ET464_16595"/>
<sequence length="350" mass="39344">MSRFFENKKVLIIGGTGTIGQSLLAAILKDNPQVVRILSRDEFKQFEMQQQYRDYPNIRYLIGDVRDYERVKRAMQDIDYVFHCAAMKHVPSCEYNPFEAVQTNILGTQNVIQASIDCGVSKTVFTSTDKAIAPTNTYGASKLMAERLISAAQYYGSSSKTIFSAVRFGNVMGSRGSVIPLFQQQIREQGRITVTNNEMSRFMMTKHEATELTIQAMKLSQGGEVFVLKMPVIQLRDLAECVIEETVKGTGAKPSSIRIEEIGLRPGEKMYEELMTEEEAAHAIELDKMFVILNQFVSQPQYTGGKPAAVQSYSSHNQTCLSKTQVRQMLLDNELIAAKRTARFSIVENI</sequence>
<evidence type="ECO:0000256" key="1">
    <source>
        <dbReference type="ARBA" id="ARBA00007430"/>
    </source>
</evidence>
<dbReference type="PANTHER" id="PTHR43318">
    <property type="entry name" value="UDP-N-ACETYLGLUCOSAMINE 4,6-DEHYDRATASE"/>
    <property type="match status" value="1"/>
</dbReference>
<dbReference type="Proteomes" id="UP000293568">
    <property type="component" value="Chromosome"/>
</dbReference>
<protein>
    <submittedName>
        <fullName evidence="3">Polysaccharide biosynthesis protein</fullName>
    </submittedName>
</protein>
<name>A0A4P6EXG5_9BACL</name>
<dbReference type="EMBL" id="CP035492">
    <property type="protein sequence ID" value="QAY67764.1"/>
    <property type="molecule type" value="Genomic_DNA"/>
</dbReference>
<organism evidence="3 4">
    <name type="scientific">Paenibacillus protaetiae</name>
    <dbReference type="NCBI Taxonomy" id="2509456"/>
    <lineage>
        <taxon>Bacteria</taxon>
        <taxon>Bacillati</taxon>
        <taxon>Bacillota</taxon>
        <taxon>Bacilli</taxon>
        <taxon>Bacillales</taxon>
        <taxon>Paenibacillaceae</taxon>
        <taxon>Paenibacillus</taxon>
    </lineage>
</organism>
<evidence type="ECO:0000313" key="3">
    <source>
        <dbReference type="EMBL" id="QAY67764.1"/>
    </source>
</evidence>
<gene>
    <name evidence="3" type="ORF">ET464_16595</name>
</gene>
<feature type="domain" description="Polysaccharide biosynthesis protein CapD-like" evidence="2">
    <location>
        <begin position="10"/>
        <end position="292"/>
    </location>
</feature>
<dbReference type="SUPFAM" id="SSF51735">
    <property type="entry name" value="NAD(P)-binding Rossmann-fold domains"/>
    <property type="match status" value="1"/>
</dbReference>
<dbReference type="CDD" id="cd05237">
    <property type="entry name" value="UDP_invert_4-6DH_SDR_e"/>
    <property type="match status" value="1"/>
</dbReference>
<dbReference type="AlphaFoldDB" id="A0A4P6EXG5"/>
<dbReference type="Pfam" id="PF02719">
    <property type="entry name" value="Polysacc_synt_2"/>
    <property type="match status" value="1"/>
</dbReference>
<evidence type="ECO:0000313" key="4">
    <source>
        <dbReference type="Proteomes" id="UP000293568"/>
    </source>
</evidence>
<proteinExistence type="inferred from homology"/>
<accession>A0A4P6EXG5</accession>
<dbReference type="InterPro" id="IPR003869">
    <property type="entry name" value="Polysac_CapD-like"/>
</dbReference>
<evidence type="ECO:0000259" key="2">
    <source>
        <dbReference type="Pfam" id="PF02719"/>
    </source>
</evidence>